<dbReference type="Pfam" id="PF19668">
    <property type="entry name" value="DUF6171"/>
    <property type="match status" value="1"/>
</dbReference>
<accession>A0A1I5S5E6</accession>
<dbReference type="EMBL" id="FOXO01000005">
    <property type="protein sequence ID" value="SFP65950.1"/>
    <property type="molecule type" value="Genomic_DNA"/>
</dbReference>
<dbReference type="RefSeq" id="WP_074885186.1">
    <property type="nucleotide sequence ID" value="NZ_FOXO01000005.1"/>
</dbReference>
<keyword evidence="2" id="KW-1185">Reference proteome</keyword>
<reference evidence="2" key="1">
    <citation type="submission" date="2016-10" db="EMBL/GenBank/DDBJ databases">
        <authorList>
            <person name="Varghese N."/>
            <person name="Submissions S."/>
        </authorList>
    </citation>
    <scope>NUCLEOTIDE SEQUENCE [LARGE SCALE GENOMIC DNA]</scope>
    <source>
        <strain evidence="2">P18</strain>
    </source>
</reference>
<sequence length="81" mass="9377">MNKCKRCLLAELADKDNVYAHVQKVRALLSKEEKATQEKYHERLSTCLKCDNLLEATCQKCGCYVEIRALKIDSDCPIKKW</sequence>
<dbReference type="InterPro" id="IPR046169">
    <property type="entry name" value="DUF6171"/>
</dbReference>
<proteinExistence type="predicted"/>
<organism evidence="1 2">
    <name type="scientific">Butyrivibrio proteoclasticus</name>
    <dbReference type="NCBI Taxonomy" id="43305"/>
    <lineage>
        <taxon>Bacteria</taxon>
        <taxon>Bacillati</taxon>
        <taxon>Bacillota</taxon>
        <taxon>Clostridia</taxon>
        <taxon>Lachnospirales</taxon>
        <taxon>Lachnospiraceae</taxon>
        <taxon>Butyrivibrio</taxon>
    </lineage>
</organism>
<evidence type="ECO:0000313" key="2">
    <source>
        <dbReference type="Proteomes" id="UP000182624"/>
    </source>
</evidence>
<dbReference type="Proteomes" id="UP000182624">
    <property type="component" value="Unassembled WGS sequence"/>
</dbReference>
<dbReference type="AlphaFoldDB" id="A0A1I5S5E6"/>
<protein>
    <submittedName>
        <fullName evidence="1">Uncharacterized protein</fullName>
    </submittedName>
</protein>
<name>A0A1I5S5E6_9FIRM</name>
<gene>
    <name evidence="1" type="ORF">SAMN04487928_105134</name>
</gene>
<evidence type="ECO:0000313" key="1">
    <source>
        <dbReference type="EMBL" id="SFP65950.1"/>
    </source>
</evidence>